<dbReference type="EMBL" id="CP089983">
    <property type="protein sequence ID" value="WXB05022.1"/>
    <property type="molecule type" value="Genomic_DNA"/>
</dbReference>
<name>A0ABZ2L8H5_9BACT</name>
<dbReference type="Proteomes" id="UP001374803">
    <property type="component" value="Chromosome"/>
</dbReference>
<keyword evidence="1" id="KW-0812">Transmembrane</keyword>
<feature type="transmembrane region" description="Helical" evidence="1">
    <location>
        <begin position="81"/>
        <end position="103"/>
    </location>
</feature>
<keyword evidence="1" id="KW-0472">Membrane</keyword>
<accession>A0ABZ2L8H5</accession>
<organism evidence="2 3">
    <name type="scientific">Pendulispora rubella</name>
    <dbReference type="NCBI Taxonomy" id="2741070"/>
    <lineage>
        <taxon>Bacteria</taxon>
        <taxon>Pseudomonadati</taxon>
        <taxon>Myxococcota</taxon>
        <taxon>Myxococcia</taxon>
        <taxon>Myxococcales</taxon>
        <taxon>Sorangiineae</taxon>
        <taxon>Pendulisporaceae</taxon>
        <taxon>Pendulispora</taxon>
    </lineage>
</organism>
<gene>
    <name evidence="2" type="ORF">LVJ94_50035</name>
</gene>
<feature type="transmembrane region" description="Helical" evidence="1">
    <location>
        <begin position="132"/>
        <end position="152"/>
    </location>
</feature>
<sequence length="156" mass="16387">MRVLTMVALLGSALVAGVFFAFSTFVMKGLGYLPAARGAEAMNAINVAAPTAGLMVAMFGTALVCLVLGTASFVRLGDDGAAYRVLGCALYMVTILVTIFYHVPRNDALAALDPASAEGMAYWKEYLVQWTTWNHVRTVAPLGAAALLAIALRKAG</sequence>
<evidence type="ECO:0000256" key="1">
    <source>
        <dbReference type="SAM" id="Phobius"/>
    </source>
</evidence>
<keyword evidence="3" id="KW-1185">Reference proteome</keyword>
<dbReference type="InterPro" id="IPR013901">
    <property type="entry name" value="Anthrone_oxy"/>
</dbReference>
<keyword evidence="1" id="KW-1133">Transmembrane helix</keyword>
<dbReference type="RefSeq" id="WP_394834665.1">
    <property type="nucleotide sequence ID" value="NZ_CP089983.1"/>
</dbReference>
<reference evidence="2" key="1">
    <citation type="submission" date="2021-12" db="EMBL/GenBank/DDBJ databases">
        <title>Discovery of the Pendulisporaceae a myxobacterial family with distinct sporulation behavior and unique specialized metabolism.</title>
        <authorList>
            <person name="Garcia R."/>
            <person name="Popoff A."/>
            <person name="Bader C.D."/>
            <person name="Loehr J."/>
            <person name="Walesch S."/>
            <person name="Walt C."/>
            <person name="Boldt J."/>
            <person name="Bunk B."/>
            <person name="Haeckl F.J.F.P.J."/>
            <person name="Gunesch A.P."/>
            <person name="Birkelbach J."/>
            <person name="Nuebel U."/>
            <person name="Pietschmann T."/>
            <person name="Bach T."/>
            <person name="Mueller R."/>
        </authorList>
    </citation>
    <scope>NUCLEOTIDE SEQUENCE</scope>
    <source>
        <strain evidence="2">MSr11367</strain>
    </source>
</reference>
<evidence type="ECO:0000313" key="3">
    <source>
        <dbReference type="Proteomes" id="UP001374803"/>
    </source>
</evidence>
<evidence type="ECO:0000313" key="2">
    <source>
        <dbReference type="EMBL" id="WXB05022.1"/>
    </source>
</evidence>
<feature type="transmembrane region" description="Helical" evidence="1">
    <location>
        <begin position="47"/>
        <end position="69"/>
    </location>
</feature>
<protein>
    <submittedName>
        <fullName evidence="2">DUF1772 domain-containing protein</fullName>
    </submittedName>
</protein>
<proteinExistence type="predicted"/>
<dbReference type="Pfam" id="PF08592">
    <property type="entry name" value="Anthrone_oxy"/>
    <property type="match status" value="1"/>
</dbReference>
<feature type="transmembrane region" description="Helical" evidence="1">
    <location>
        <begin position="7"/>
        <end position="27"/>
    </location>
</feature>